<dbReference type="SUPFAM" id="SSF53335">
    <property type="entry name" value="S-adenosyl-L-methionine-dependent methyltransferases"/>
    <property type="match status" value="1"/>
</dbReference>
<dbReference type="InterPro" id="IPR029063">
    <property type="entry name" value="SAM-dependent_MTases_sf"/>
</dbReference>
<dbReference type="SUPFAM" id="SSF81799">
    <property type="entry name" value="Putative methyltransferase TM0872, insert domain"/>
    <property type="match status" value="1"/>
</dbReference>
<dbReference type="EMBL" id="CP001959">
    <property type="protein sequence ID" value="ADG70346.1"/>
    <property type="molecule type" value="Genomic_DNA"/>
</dbReference>
<dbReference type="Gene3D" id="1.10.150.170">
    <property type="entry name" value="Putative methyltransferase TM0872, insert domain"/>
    <property type="match status" value="1"/>
</dbReference>
<dbReference type="InterPro" id="IPR002903">
    <property type="entry name" value="RsmH"/>
</dbReference>
<dbReference type="EC" id="2.1.1.199" evidence="6"/>
<feature type="binding site" evidence="6">
    <location>
        <position position="111"/>
    </location>
    <ligand>
        <name>S-adenosyl-L-methionine</name>
        <dbReference type="ChEBI" id="CHEBI:59789"/>
    </ligand>
</feature>
<keyword evidence="5 6" id="KW-0949">S-adenosyl-L-methionine</keyword>
<evidence type="ECO:0000256" key="6">
    <source>
        <dbReference type="HAMAP-Rule" id="MF_01007"/>
    </source>
</evidence>
<keyword evidence="6" id="KW-0963">Cytoplasm</keyword>
<accession>D5U579</accession>
<dbReference type="PANTHER" id="PTHR11265:SF0">
    <property type="entry name" value="12S RRNA N4-METHYLCYTIDINE METHYLTRANSFERASE"/>
    <property type="match status" value="1"/>
</dbReference>
<evidence type="ECO:0000256" key="3">
    <source>
        <dbReference type="ARBA" id="ARBA00022603"/>
    </source>
</evidence>
<dbReference type="HAMAP" id="MF_01007">
    <property type="entry name" value="16SrRNA_methyltr_H"/>
    <property type="match status" value="1"/>
</dbReference>
<feature type="binding site" evidence="6">
    <location>
        <position position="90"/>
    </location>
    <ligand>
        <name>S-adenosyl-L-methionine</name>
        <dbReference type="ChEBI" id="CHEBI:59789"/>
    </ligand>
</feature>
<comment type="catalytic activity">
    <reaction evidence="6">
        <text>cytidine(1402) in 16S rRNA + S-adenosyl-L-methionine = N(4)-methylcytidine(1402) in 16S rRNA + S-adenosyl-L-homocysteine + H(+)</text>
        <dbReference type="Rhea" id="RHEA:42928"/>
        <dbReference type="Rhea" id="RHEA-COMP:10286"/>
        <dbReference type="Rhea" id="RHEA-COMP:10287"/>
        <dbReference type="ChEBI" id="CHEBI:15378"/>
        <dbReference type="ChEBI" id="CHEBI:57856"/>
        <dbReference type="ChEBI" id="CHEBI:59789"/>
        <dbReference type="ChEBI" id="CHEBI:74506"/>
        <dbReference type="ChEBI" id="CHEBI:82748"/>
        <dbReference type="EC" id="2.1.1.199"/>
    </reaction>
</comment>
<dbReference type="KEGG" id="brm:Bmur_0240"/>
<keyword evidence="4 6" id="KW-0808">Transferase</keyword>
<reference evidence="7 8" key="1">
    <citation type="journal article" date="2010" name="Stand. Genomic Sci.">
        <title>Complete genome sequence of Brachyspira murdochii type strain (56-150).</title>
        <authorList>
            <person name="Pati A."/>
            <person name="Sikorski J."/>
            <person name="Gronow S."/>
            <person name="Munk C."/>
            <person name="Lapidus A."/>
            <person name="Copeland A."/>
            <person name="Glavina Del Tio T."/>
            <person name="Nolan M."/>
            <person name="Lucas S."/>
            <person name="Chen F."/>
            <person name="Tice H."/>
            <person name="Cheng J.F."/>
            <person name="Han C."/>
            <person name="Detter J.C."/>
            <person name="Bruce D."/>
            <person name="Tapia R."/>
            <person name="Goodwin L."/>
            <person name="Pitluck S."/>
            <person name="Liolios K."/>
            <person name="Ivanova N."/>
            <person name="Mavromatis K."/>
            <person name="Mikhailova N."/>
            <person name="Chen A."/>
            <person name="Palaniappan K."/>
            <person name="Land M."/>
            <person name="Hauser L."/>
            <person name="Chang Y.J."/>
            <person name="Jeffries C.D."/>
            <person name="Spring S."/>
            <person name="Rohde M."/>
            <person name="Goker M."/>
            <person name="Bristow J."/>
            <person name="Eisen J.A."/>
            <person name="Markowitz V."/>
            <person name="Hugenholtz P."/>
            <person name="Kyrpides N.C."/>
            <person name="Klenk H.P."/>
        </authorList>
    </citation>
    <scope>NUCLEOTIDE SEQUENCE [LARGE SCALE GENOMIC DNA]</scope>
    <source>
        <strain evidence="8">ATCC 51284 / DSM 12563 / 56-150</strain>
    </source>
</reference>
<dbReference type="HOGENOM" id="CLU_038422_2_0_12"/>
<dbReference type="PIRSF" id="PIRSF004486">
    <property type="entry name" value="MraW"/>
    <property type="match status" value="1"/>
</dbReference>
<comment type="similarity">
    <text evidence="1 6">Belongs to the methyltransferase superfamily. RsmH family.</text>
</comment>
<protein>
    <recommendedName>
        <fullName evidence="6">Ribosomal RNA small subunit methyltransferase H</fullName>
        <ecNumber evidence="6">2.1.1.199</ecNumber>
    </recommendedName>
    <alternativeName>
        <fullName evidence="6">16S rRNA m(4)C1402 methyltransferase</fullName>
    </alternativeName>
    <alternativeName>
        <fullName evidence="6">rRNA (cytosine-N(4)-)-methyltransferase RsmH</fullName>
    </alternativeName>
</protein>
<feature type="binding site" evidence="6">
    <location>
        <begin position="47"/>
        <end position="49"/>
    </location>
    <ligand>
        <name>S-adenosyl-L-methionine</name>
        <dbReference type="ChEBI" id="CHEBI:59789"/>
    </ligand>
</feature>
<dbReference type="GO" id="GO:0070475">
    <property type="term" value="P:rRNA base methylation"/>
    <property type="evidence" value="ECO:0007669"/>
    <property type="project" value="UniProtKB-UniRule"/>
</dbReference>
<dbReference type="Proteomes" id="UP000001915">
    <property type="component" value="Chromosome"/>
</dbReference>
<comment type="subcellular location">
    <subcellularLocation>
        <location evidence="6">Cytoplasm</location>
    </subcellularLocation>
</comment>
<feature type="binding site" evidence="6">
    <location>
        <position position="118"/>
    </location>
    <ligand>
        <name>S-adenosyl-L-methionine</name>
        <dbReference type="ChEBI" id="CHEBI:59789"/>
    </ligand>
</feature>
<gene>
    <name evidence="6" type="primary">rsmH</name>
    <name evidence="7" type="ordered locus">Bmur_0240</name>
</gene>
<keyword evidence="2 6" id="KW-0698">rRNA processing</keyword>
<dbReference type="InterPro" id="IPR023397">
    <property type="entry name" value="SAM-dep_MeTrfase_MraW_recog"/>
</dbReference>
<dbReference type="GO" id="GO:0005737">
    <property type="term" value="C:cytoplasm"/>
    <property type="evidence" value="ECO:0007669"/>
    <property type="project" value="UniProtKB-SubCell"/>
</dbReference>
<dbReference type="Pfam" id="PF01795">
    <property type="entry name" value="Methyltransf_5"/>
    <property type="match status" value="1"/>
</dbReference>
<organism evidence="7 8">
    <name type="scientific">Brachyspira murdochii (strain ATCC 51284 / DSM 12563 / 56-150)</name>
    <name type="common">Serpulina murdochii</name>
    <dbReference type="NCBI Taxonomy" id="526224"/>
    <lineage>
        <taxon>Bacteria</taxon>
        <taxon>Pseudomonadati</taxon>
        <taxon>Spirochaetota</taxon>
        <taxon>Spirochaetia</taxon>
        <taxon>Brachyspirales</taxon>
        <taxon>Brachyspiraceae</taxon>
        <taxon>Brachyspira</taxon>
    </lineage>
</organism>
<evidence type="ECO:0000256" key="2">
    <source>
        <dbReference type="ARBA" id="ARBA00022552"/>
    </source>
</evidence>
<dbReference type="eggNOG" id="COG0275">
    <property type="taxonomic scope" value="Bacteria"/>
</dbReference>
<evidence type="ECO:0000256" key="4">
    <source>
        <dbReference type="ARBA" id="ARBA00022679"/>
    </source>
</evidence>
<dbReference type="PANTHER" id="PTHR11265">
    <property type="entry name" value="S-ADENOSYL-METHYLTRANSFERASE MRAW"/>
    <property type="match status" value="1"/>
</dbReference>
<evidence type="ECO:0000256" key="1">
    <source>
        <dbReference type="ARBA" id="ARBA00010396"/>
    </source>
</evidence>
<dbReference type="NCBIfam" id="TIGR00006">
    <property type="entry name" value="16S rRNA (cytosine(1402)-N(4))-methyltransferase RsmH"/>
    <property type="match status" value="1"/>
</dbReference>
<evidence type="ECO:0000313" key="8">
    <source>
        <dbReference type="Proteomes" id="UP000001915"/>
    </source>
</evidence>
<evidence type="ECO:0000313" key="7">
    <source>
        <dbReference type="EMBL" id="ADG70346.1"/>
    </source>
</evidence>
<comment type="function">
    <text evidence="6">Specifically methylates the N4 position of cytidine in position 1402 (C1402) of 16S rRNA.</text>
</comment>
<dbReference type="Gene3D" id="3.40.50.150">
    <property type="entry name" value="Vaccinia Virus protein VP39"/>
    <property type="match status" value="1"/>
</dbReference>
<proteinExistence type="inferred from homology"/>
<dbReference type="GO" id="GO:0071424">
    <property type="term" value="F:rRNA (cytosine-N4-)-methyltransferase activity"/>
    <property type="evidence" value="ECO:0007669"/>
    <property type="project" value="UniProtKB-UniRule"/>
</dbReference>
<dbReference type="STRING" id="526224.Bmur_0240"/>
<evidence type="ECO:0000256" key="5">
    <source>
        <dbReference type="ARBA" id="ARBA00022691"/>
    </source>
</evidence>
<feature type="binding site" evidence="6">
    <location>
        <position position="64"/>
    </location>
    <ligand>
        <name>S-adenosyl-L-methionine</name>
        <dbReference type="ChEBI" id="CHEBI:59789"/>
    </ligand>
</feature>
<name>D5U579_BRAM5</name>
<keyword evidence="3 6" id="KW-0489">Methyltransferase</keyword>
<sequence>MIFVPIILVMDNDIELNIVHTPVMLKEVLSYIPENAKIVIDATLGEGGHTKAMLDLNLEVHSFERDSTILDIAKRRLKDYPNFHYYNNTYDKMMECLDEKVIGNADFMLYDLGVSLFHFKKAERGFSFKDNTMLDMRLGINEKSAYDVINGYSEEELERVFRDYGELSNARKMARIIVKERDKRKIETSKELESIIFHNTDKSQRYGKIHPATLVFQAIRIEVNDELNILEKSILNIPNILKNNGVAVIISYHSLEDRIVKRFFKENEKTKNKDGIFKLLNNKVKLPTNDEIKSNPASRSAKMRAVQLIKM</sequence>
<dbReference type="AlphaFoldDB" id="D5U579"/>